<dbReference type="AlphaFoldDB" id="A0A3Q3JXT3"/>
<dbReference type="Proteomes" id="UP000261600">
    <property type="component" value="Unplaced"/>
</dbReference>
<accession>A0A3Q3JXT3</accession>
<name>A0A3Q3JXT3_MONAL</name>
<keyword evidence="2" id="KW-1185">Reference proteome</keyword>
<reference evidence="1" key="2">
    <citation type="submission" date="2025-09" db="UniProtKB">
        <authorList>
            <consortium name="Ensembl"/>
        </authorList>
    </citation>
    <scope>IDENTIFICATION</scope>
</reference>
<proteinExistence type="predicted"/>
<protein>
    <submittedName>
        <fullName evidence="1">Uncharacterized protein</fullName>
    </submittedName>
</protein>
<organism evidence="1 2">
    <name type="scientific">Monopterus albus</name>
    <name type="common">Swamp eel</name>
    <dbReference type="NCBI Taxonomy" id="43700"/>
    <lineage>
        <taxon>Eukaryota</taxon>
        <taxon>Metazoa</taxon>
        <taxon>Chordata</taxon>
        <taxon>Craniata</taxon>
        <taxon>Vertebrata</taxon>
        <taxon>Euteleostomi</taxon>
        <taxon>Actinopterygii</taxon>
        <taxon>Neopterygii</taxon>
        <taxon>Teleostei</taxon>
        <taxon>Neoteleostei</taxon>
        <taxon>Acanthomorphata</taxon>
        <taxon>Anabantaria</taxon>
        <taxon>Synbranchiformes</taxon>
        <taxon>Synbranchidae</taxon>
        <taxon>Monopterus</taxon>
    </lineage>
</organism>
<reference evidence="1" key="1">
    <citation type="submission" date="2025-08" db="UniProtKB">
        <authorList>
            <consortium name="Ensembl"/>
        </authorList>
    </citation>
    <scope>IDENTIFICATION</scope>
</reference>
<dbReference type="Ensembl" id="ENSMALT00000020506.1">
    <property type="protein sequence ID" value="ENSMALP00000020112.1"/>
    <property type="gene ID" value="ENSMALG00000014047.1"/>
</dbReference>
<dbReference type="STRING" id="43700.ENSMALP00000020112"/>
<evidence type="ECO:0000313" key="1">
    <source>
        <dbReference type="Ensembl" id="ENSMALP00000020112.1"/>
    </source>
</evidence>
<evidence type="ECO:0000313" key="2">
    <source>
        <dbReference type="Proteomes" id="UP000261600"/>
    </source>
</evidence>
<sequence length="238" mass="26402">MYGYCPRGEVAGFCNHNVSLCCQDDTRNKLGGCGGSAVSKGTADSGVVMESKEVPLLPGIVPRKLPPLTSATSSGLLQQERAAQERQKSSDILEELLNQGIIPEGQTIERSSRAWEAYSLMVGTWFTEVKVVRQRPARLESLKAKQAQALPSIEDIEEKMKLAEERRKVQCVCVCVYQLLPHYFKVVSQHHKVSPPHLYRGGFGNMRKDVKSEVAVHQQSSHFICVCSAICQNPEFLN</sequence>